<evidence type="ECO:0000313" key="4">
    <source>
        <dbReference type="EMBL" id="PWA01563.1"/>
    </source>
</evidence>
<organism evidence="4 5">
    <name type="scientific">Smittium angustum</name>
    <dbReference type="NCBI Taxonomy" id="133377"/>
    <lineage>
        <taxon>Eukaryota</taxon>
        <taxon>Fungi</taxon>
        <taxon>Fungi incertae sedis</taxon>
        <taxon>Zoopagomycota</taxon>
        <taxon>Kickxellomycotina</taxon>
        <taxon>Harpellomycetes</taxon>
        <taxon>Harpellales</taxon>
        <taxon>Legeriomycetaceae</taxon>
        <taxon>Smittium</taxon>
    </lineage>
</organism>
<dbReference type="PANTHER" id="PTHR24123">
    <property type="entry name" value="ANKYRIN REPEAT-CONTAINING"/>
    <property type="match status" value="1"/>
</dbReference>
<dbReference type="AlphaFoldDB" id="A0A2U1J9B6"/>
<feature type="repeat" description="ANK" evidence="3">
    <location>
        <begin position="398"/>
        <end position="430"/>
    </location>
</feature>
<keyword evidence="5" id="KW-1185">Reference proteome</keyword>
<reference evidence="4 5" key="1">
    <citation type="journal article" date="2018" name="MBio">
        <title>Comparative Genomics Reveals the Core Gene Toolbox for the Fungus-Insect Symbiosis.</title>
        <authorList>
            <person name="Wang Y."/>
            <person name="Stata M."/>
            <person name="Wang W."/>
            <person name="Stajich J.E."/>
            <person name="White M.M."/>
            <person name="Moncalvo J.M."/>
        </authorList>
    </citation>
    <scope>NUCLEOTIDE SEQUENCE [LARGE SCALE GENOMIC DNA]</scope>
    <source>
        <strain evidence="4 5">AUS-126-30</strain>
    </source>
</reference>
<dbReference type="SUPFAM" id="SSF48403">
    <property type="entry name" value="Ankyrin repeat"/>
    <property type="match status" value="1"/>
</dbReference>
<dbReference type="PROSITE" id="PS50088">
    <property type="entry name" value="ANK_REPEAT"/>
    <property type="match status" value="1"/>
</dbReference>
<dbReference type="PANTHER" id="PTHR24123:SF33">
    <property type="entry name" value="PROTEIN HOS4"/>
    <property type="match status" value="1"/>
</dbReference>
<dbReference type="InterPro" id="IPR036770">
    <property type="entry name" value="Ankyrin_rpt-contain_sf"/>
</dbReference>
<dbReference type="SMART" id="SM00248">
    <property type="entry name" value="ANK"/>
    <property type="match status" value="6"/>
</dbReference>
<keyword evidence="2 3" id="KW-0040">ANK repeat</keyword>
<proteinExistence type="predicted"/>
<evidence type="ECO:0000313" key="5">
    <source>
        <dbReference type="Proteomes" id="UP000245591"/>
    </source>
</evidence>
<evidence type="ECO:0000256" key="2">
    <source>
        <dbReference type="ARBA" id="ARBA00023043"/>
    </source>
</evidence>
<evidence type="ECO:0000256" key="1">
    <source>
        <dbReference type="ARBA" id="ARBA00022737"/>
    </source>
</evidence>
<accession>A0A2U1J9B6</accession>
<dbReference type="InterPro" id="IPR002110">
    <property type="entry name" value="Ankyrin_rpt"/>
</dbReference>
<dbReference type="EMBL" id="MBFU01000161">
    <property type="protein sequence ID" value="PWA01563.1"/>
    <property type="molecule type" value="Genomic_DNA"/>
</dbReference>
<dbReference type="InterPro" id="IPR051165">
    <property type="entry name" value="Multifunctional_ANK_Repeat"/>
</dbReference>
<keyword evidence="1" id="KW-0677">Repeat</keyword>
<protein>
    <submittedName>
        <fullName evidence="4">Uncharacterized protein</fullName>
    </submittedName>
</protein>
<dbReference type="Proteomes" id="UP000245591">
    <property type="component" value="Unassembled WGS sequence"/>
</dbReference>
<comment type="caution">
    <text evidence="4">The sequence shown here is derived from an EMBL/GenBank/DDBJ whole genome shotgun (WGS) entry which is preliminary data.</text>
</comment>
<dbReference type="Gene3D" id="1.25.40.20">
    <property type="entry name" value="Ankyrin repeat-containing domain"/>
    <property type="match status" value="2"/>
</dbReference>
<gene>
    <name evidence="4" type="ORF">BB558_002345</name>
</gene>
<name>A0A2U1J9B6_SMIAN</name>
<dbReference type="Pfam" id="PF12796">
    <property type="entry name" value="Ank_2"/>
    <property type="match status" value="2"/>
</dbReference>
<evidence type="ECO:0000256" key="3">
    <source>
        <dbReference type="PROSITE-ProRule" id="PRU00023"/>
    </source>
</evidence>
<sequence>MIQDASHFDLLSYQTIADIFVYSQNPNLATISKSFYNVSSSTNIQVRYFLYGSRKFNTDLIQEFFHKYSKLAKKEEFSIGLIGKMDLTLGNHQSIISRTIENGWINCMKKIVACSKLVPIIDFSNGQNDQSNKKPKIERYDIVSTINLEQILPNFYIKIAERKSVDLLNYLLDAHNLEIDSLEVYGIPGHQMVGGSNIVKLYKKPLIQNIPIYMPMKCARERNIPFLKYSLNKKTSNENLIKDMVRGGLYSKSIEVLDIVLDKFPLDTIEKSEVLWGMKHCEDLEFTKYVLNLIYKREFNEKELYKVVKPDIERFSRHADLNHIDFIKFCIKNGTSIEKNLKAVECAIRCFCFETTEYFLSMVSVDKLSVDALVAGMKSKNPQFIKLLIDNQVDVDIKDGTPLYHACHKGFTESTKCLIENGANIYLDNSKALQKAVKNNYLDIVELILKNSNKPHDFIEKSSSKICISGNFSLANLFIKYKQVPKSSLDNTLLKTLDKGFNILVELLLENGADYNVDRGKLLELAIKKKEKRIVDILLSKNDIIINTKSIKQFLYGCRHNKFVLIQKFISPKSKVFLKNGSEGFLIALENGYEEISKVLIENINDLDSVCNKALVFACKHGYLDIVKKLCSNNKINVNVDEGDAYFYSVMNGYSEIPAVLIRAGLDKKHIEMGEIVEACREGNIEKVREMVGSKNIDISFQQDVCLKTVCKSGNMEMLRLILGLKRKP</sequence>